<proteinExistence type="predicted"/>
<evidence type="ECO:0000313" key="3">
    <source>
        <dbReference type="EMBL" id="QJE98439.1"/>
    </source>
</evidence>
<feature type="transmembrane region" description="Helical" evidence="2">
    <location>
        <begin position="218"/>
        <end position="238"/>
    </location>
</feature>
<keyword evidence="4" id="KW-1185">Reference proteome</keyword>
<name>A0A858RQ07_9BACT</name>
<keyword evidence="2" id="KW-0812">Transmembrane</keyword>
<organism evidence="3 4">
    <name type="scientific">Luteolibacter luteus</name>
    <dbReference type="NCBI Taxonomy" id="2728835"/>
    <lineage>
        <taxon>Bacteria</taxon>
        <taxon>Pseudomonadati</taxon>
        <taxon>Verrucomicrobiota</taxon>
        <taxon>Verrucomicrobiia</taxon>
        <taxon>Verrucomicrobiales</taxon>
        <taxon>Verrucomicrobiaceae</taxon>
        <taxon>Luteolibacter</taxon>
    </lineage>
</organism>
<evidence type="ECO:0000256" key="2">
    <source>
        <dbReference type="SAM" id="Phobius"/>
    </source>
</evidence>
<feature type="transmembrane region" description="Helical" evidence="2">
    <location>
        <begin position="187"/>
        <end position="206"/>
    </location>
</feature>
<dbReference type="AlphaFoldDB" id="A0A858RQ07"/>
<gene>
    <name evidence="3" type="ORF">HHL09_22515</name>
</gene>
<accession>A0A858RQ07</accession>
<dbReference type="KEGG" id="luo:HHL09_22515"/>
<keyword evidence="2" id="KW-0472">Membrane</keyword>
<keyword evidence="1" id="KW-0175">Coiled coil</keyword>
<evidence type="ECO:0000313" key="4">
    <source>
        <dbReference type="Proteomes" id="UP000501812"/>
    </source>
</evidence>
<keyword evidence="2" id="KW-1133">Transmembrane helix</keyword>
<sequence length="245" mass="27567">MSKSPDFPYLPAPFELERELLDQLSNHPGNQRCVVGRDELLLITHDVPRGGTPSRDALVFWRRQDEVWVDFSGTKGFRKLGELLDRYTRVITEQQTLLDQTTSAAAVFKLARSAGPLARAAKNLATAIDQTLSNDEDNRELRSYRDRAREVERAADQANQDARLALEFQQVELVEKQQQSIDKLTRVATMLVFLMIAAFPIFIFGAVGSMNGGLSRVWFWLFLIAGLGGGAGLVYFLIRRIGLRP</sequence>
<protein>
    <submittedName>
        <fullName evidence="3">Uncharacterized protein</fullName>
    </submittedName>
</protein>
<evidence type="ECO:0000256" key="1">
    <source>
        <dbReference type="SAM" id="Coils"/>
    </source>
</evidence>
<feature type="coiled-coil region" evidence="1">
    <location>
        <begin position="134"/>
        <end position="179"/>
    </location>
</feature>
<dbReference type="RefSeq" id="WP_169456925.1">
    <property type="nucleotide sequence ID" value="NZ_CP051774.1"/>
</dbReference>
<dbReference type="Proteomes" id="UP000501812">
    <property type="component" value="Chromosome"/>
</dbReference>
<reference evidence="3 4" key="1">
    <citation type="submission" date="2020-04" db="EMBL/GenBank/DDBJ databases">
        <title>Luteolibacter sp. G-1-1-1 isolated from soil.</title>
        <authorList>
            <person name="Dahal R.H."/>
        </authorList>
    </citation>
    <scope>NUCLEOTIDE SEQUENCE [LARGE SCALE GENOMIC DNA]</scope>
    <source>
        <strain evidence="3 4">G-1-1-1</strain>
    </source>
</reference>
<dbReference type="EMBL" id="CP051774">
    <property type="protein sequence ID" value="QJE98439.1"/>
    <property type="molecule type" value="Genomic_DNA"/>
</dbReference>